<dbReference type="Pfam" id="PF02485">
    <property type="entry name" value="Branch"/>
    <property type="match status" value="1"/>
</dbReference>
<evidence type="ECO:0000256" key="8">
    <source>
        <dbReference type="ARBA" id="ARBA00022968"/>
    </source>
</evidence>
<dbReference type="PANTHER" id="PTHR46025:SF3">
    <property type="entry name" value="XYLOSYLTRANSFERASE OXT"/>
    <property type="match status" value="1"/>
</dbReference>
<evidence type="ECO:0000256" key="9">
    <source>
        <dbReference type="ARBA" id="ARBA00022989"/>
    </source>
</evidence>
<dbReference type="Proteomes" id="UP000597338">
    <property type="component" value="Unassembled WGS sequence"/>
</dbReference>
<dbReference type="InterPro" id="IPR003406">
    <property type="entry name" value="Glyco_trans_14"/>
</dbReference>
<keyword evidence="10" id="KW-0333">Golgi apparatus</keyword>
<evidence type="ECO:0000256" key="14">
    <source>
        <dbReference type="ARBA" id="ARBA00042865"/>
    </source>
</evidence>
<keyword evidence="8" id="KW-0735">Signal-anchor</keyword>
<evidence type="ECO:0000313" key="15">
    <source>
        <dbReference type="EMBL" id="GGC48763.1"/>
    </source>
</evidence>
<organism evidence="15 16">
    <name type="scientific">Parapedobacter defluvii</name>
    <dbReference type="NCBI Taxonomy" id="2045106"/>
    <lineage>
        <taxon>Bacteria</taxon>
        <taxon>Pseudomonadati</taxon>
        <taxon>Bacteroidota</taxon>
        <taxon>Sphingobacteriia</taxon>
        <taxon>Sphingobacteriales</taxon>
        <taxon>Sphingobacteriaceae</taxon>
        <taxon>Parapedobacter</taxon>
    </lineage>
</organism>
<keyword evidence="12" id="KW-1015">Disulfide bond</keyword>
<keyword evidence="7" id="KW-0256">Endoplasmic reticulum</keyword>
<dbReference type="EMBL" id="BMIK01000031">
    <property type="protein sequence ID" value="GGC48763.1"/>
    <property type="molecule type" value="Genomic_DNA"/>
</dbReference>
<accession>A0ABQ1MXK5</accession>
<reference evidence="16" key="1">
    <citation type="journal article" date="2019" name="Int. J. Syst. Evol. Microbiol.">
        <title>The Global Catalogue of Microorganisms (GCM) 10K type strain sequencing project: providing services to taxonomists for standard genome sequencing and annotation.</title>
        <authorList>
            <consortium name="The Broad Institute Genomics Platform"/>
            <consortium name="The Broad Institute Genome Sequencing Center for Infectious Disease"/>
            <person name="Wu L."/>
            <person name="Ma J."/>
        </authorList>
    </citation>
    <scope>NUCLEOTIDE SEQUENCE [LARGE SCALE GENOMIC DNA]</scope>
    <source>
        <strain evidence="16">CGMCC 1.15342</strain>
    </source>
</reference>
<evidence type="ECO:0000256" key="12">
    <source>
        <dbReference type="ARBA" id="ARBA00023157"/>
    </source>
</evidence>
<keyword evidence="4 15" id="KW-0808">Transferase</keyword>
<evidence type="ECO:0000313" key="16">
    <source>
        <dbReference type="Proteomes" id="UP000597338"/>
    </source>
</evidence>
<evidence type="ECO:0000256" key="11">
    <source>
        <dbReference type="ARBA" id="ARBA00023136"/>
    </source>
</evidence>
<gene>
    <name evidence="15" type="ORF">GCM10011386_46260</name>
</gene>
<proteinExistence type="predicted"/>
<keyword evidence="16" id="KW-1185">Reference proteome</keyword>
<keyword evidence="11" id="KW-0472">Membrane</keyword>
<evidence type="ECO:0000256" key="13">
    <source>
        <dbReference type="ARBA" id="ARBA00023180"/>
    </source>
</evidence>
<comment type="caution">
    <text evidence="15">The sequence shown here is derived from an EMBL/GenBank/DDBJ whole genome shotgun (WGS) entry which is preliminary data.</text>
</comment>
<dbReference type="InterPro" id="IPR043538">
    <property type="entry name" value="XYLT"/>
</dbReference>
<sequence length="289" mass="34257">MAKIANLILGHRHPKQLSRLVSKITYPNSTVYIHIDKKISIEPFFKQLDNLRQVKFIINRETVTWGAFSMVQATLNSIHEIIENEPACEFINLLSESDYPLKNTAEIDDFFNGYLGKSFMDMHFRDSFWWHEAQKKIGKYHFVNYHFRGRYLLERLVNSVTPRRKLPLGMAFTGHSQWWTLSVCHIQYILEFVERNPKVIQFFKHTWGADEFFFQTILFNSPHKDDIINNNLRYIEWEKGKESPNILNSKHFQALANSGKLYARKFDTEVDSEILDLIDLRLLKNNRLL</sequence>
<name>A0ABQ1MXK5_9SPHI</name>
<evidence type="ECO:0000256" key="4">
    <source>
        <dbReference type="ARBA" id="ARBA00022679"/>
    </source>
</evidence>
<evidence type="ECO:0000256" key="6">
    <source>
        <dbReference type="ARBA" id="ARBA00022723"/>
    </source>
</evidence>
<dbReference type="RefSeq" id="WP_188753859.1">
    <property type="nucleotide sequence ID" value="NZ_BMIK01000031.1"/>
</dbReference>
<evidence type="ECO:0000256" key="3">
    <source>
        <dbReference type="ARBA" id="ARBA00022676"/>
    </source>
</evidence>
<dbReference type="PANTHER" id="PTHR46025">
    <property type="entry name" value="XYLOSYLTRANSFERASE OXT"/>
    <property type="match status" value="1"/>
</dbReference>
<evidence type="ECO:0000256" key="5">
    <source>
        <dbReference type="ARBA" id="ARBA00022692"/>
    </source>
</evidence>
<evidence type="ECO:0000256" key="7">
    <source>
        <dbReference type="ARBA" id="ARBA00022824"/>
    </source>
</evidence>
<evidence type="ECO:0000256" key="2">
    <source>
        <dbReference type="ARBA" id="ARBA00004648"/>
    </source>
</evidence>
<evidence type="ECO:0000256" key="10">
    <source>
        <dbReference type="ARBA" id="ARBA00023034"/>
    </source>
</evidence>
<keyword evidence="13" id="KW-0325">Glycoprotein</keyword>
<keyword evidence="5" id="KW-0812">Transmembrane</keyword>
<keyword evidence="3" id="KW-0328">Glycosyltransferase</keyword>
<comment type="subcellular location">
    <subcellularLocation>
        <location evidence="2">Endoplasmic reticulum membrane</location>
        <topology evidence="2">Single-pass type II membrane protein</topology>
    </subcellularLocation>
    <subcellularLocation>
        <location evidence="1">Golgi apparatus membrane</location>
        <topology evidence="1">Single-pass type II membrane protein</topology>
    </subcellularLocation>
</comment>
<protein>
    <recommendedName>
        <fullName evidence="14">Peptide O-xylosyltransferase</fullName>
    </recommendedName>
</protein>
<dbReference type="GO" id="GO:0016740">
    <property type="term" value="F:transferase activity"/>
    <property type="evidence" value="ECO:0007669"/>
    <property type="project" value="UniProtKB-KW"/>
</dbReference>
<keyword evidence="9" id="KW-1133">Transmembrane helix</keyword>
<evidence type="ECO:0000256" key="1">
    <source>
        <dbReference type="ARBA" id="ARBA00004323"/>
    </source>
</evidence>
<keyword evidence="6" id="KW-0479">Metal-binding</keyword>